<dbReference type="InterPro" id="IPR001867">
    <property type="entry name" value="OmpR/PhoB-type_DNA-bd"/>
</dbReference>
<dbReference type="CDD" id="cd00383">
    <property type="entry name" value="trans_reg_C"/>
    <property type="match status" value="1"/>
</dbReference>
<dbReference type="SMART" id="SM00862">
    <property type="entry name" value="Trans_reg_C"/>
    <property type="match status" value="1"/>
</dbReference>
<proteinExistence type="inferred from homology"/>
<dbReference type="Gene3D" id="2.120.10.30">
    <property type="entry name" value="TolB, C-terminal domain"/>
    <property type="match status" value="3"/>
</dbReference>
<reference evidence="5 6" key="1">
    <citation type="submission" date="2020-07" db="EMBL/GenBank/DDBJ databases">
        <title>Genomic Encyclopedia of Type Strains, Phase IV (KMG-V): Genome sequencing to study the core and pangenomes of soil and plant-associated prokaryotes.</title>
        <authorList>
            <person name="Whitman W."/>
        </authorList>
    </citation>
    <scope>NUCLEOTIDE SEQUENCE [LARGE SCALE GENOMIC DNA]</scope>
    <source>
        <strain evidence="5 6">X4EP2</strain>
    </source>
</reference>
<keyword evidence="6" id="KW-1185">Reference proteome</keyword>
<comment type="similarity">
    <text evidence="1">Belongs to the TolB family.</text>
</comment>
<evidence type="ECO:0000259" key="4">
    <source>
        <dbReference type="PROSITE" id="PS51755"/>
    </source>
</evidence>
<dbReference type="InterPro" id="IPR011042">
    <property type="entry name" value="6-blade_b-propeller_TolB-like"/>
</dbReference>
<evidence type="ECO:0000313" key="6">
    <source>
        <dbReference type="Proteomes" id="UP000589520"/>
    </source>
</evidence>
<protein>
    <submittedName>
        <fullName evidence="5">Tol biopolymer transport system component/DNA-binding winged helix-turn-helix (WHTH) protein</fullName>
    </submittedName>
</protein>
<feature type="domain" description="OmpR/PhoB-type" evidence="4">
    <location>
        <begin position="6"/>
        <end position="104"/>
    </location>
</feature>
<comment type="caution">
    <text evidence="5">The sequence shown here is derived from an EMBL/GenBank/DDBJ whole genome shotgun (WGS) entry which is preliminary data.</text>
</comment>
<dbReference type="GO" id="GO:0003677">
    <property type="term" value="F:DNA binding"/>
    <property type="evidence" value="ECO:0007669"/>
    <property type="project" value="UniProtKB-UniRule"/>
</dbReference>
<dbReference type="InterPro" id="IPR016032">
    <property type="entry name" value="Sig_transdc_resp-reg_C-effctor"/>
</dbReference>
<dbReference type="PANTHER" id="PTHR36842:SF1">
    <property type="entry name" value="PROTEIN TOLB"/>
    <property type="match status" value="1"/>
</dbReference>
<gene>
    <name evidence="5" type="ORF">HDF17_001891</name>
</gene>
<dbReference type="InterPro" id="IPR011659">
    <property type="entry name" value="WD40"/>
</dbReference>
<dbReference type="InterPro" id="IPR036388">
    <property type="entry name" value="WH-like_DNA-bd_sf"/>
</dbReference>
<organism evidence="5 6">
    <name type="scientific">Granulicella arctica</name>
    <dbReference type="NCBI Taxonomy" id="940613"/>
    <lineage>
        <taxon>Bacteria</taxon>
        <taxon>Pseudomonadati</taxon>
        <taxon>Acidobacteriota</taxon>
        <taxon>Terriglobia</taxon>
        <taxon>Terriglobales</taxon>
        <taxon>Acidobacteriaceae</taxon>
        <taxon>Granulicella</taxon>
    </lineage>
</organism>
<dbReference type="EMBL" id="JACCCW010000002">
    <property type="protein sequence ID" value="NYF79571.1"/>
    <property type="molecule type" value="Genomic_DNA"/>
</dbReference>
<dbReference type="AlphaFoldDB" id="A0A7Y9TG66"/>
<dbReference type="PROSITE" id="PS51755">
    <property type="entry name" value="OMPR_PHOB"/>
    <property type="match status" value="1"/>
</dbReference>
<dbReference type="Pfam" id="PF00486">
    <property type="entry name" value="Trans_reg_C"/>
    <property type="match status" value="1"/>
</dbReference>
<dbReference type="SUPFAM" id="SSF82171">
    <property type="entry name" value="DPP6 N-terminal domain-like"/>
    <property type="match status" value="2"/>
</dbReference>
<evidence type="ECO:0000256" key="1">
    <source>
        <dbReference type="ARBA" id="ARBA00009820"/>
    </source>
</evidence>
<dbReference type="Gene3D" id="1.10.10.10">
    <property type="entry name" value="Winged helix-like DNA-binding domain superfamily/Winged helix DNA-binding domain"/>
    <property type="match status" value="1"/>
</dbReference>
<feature type="DNA-binding region" description="OmpR/PhoB-type" evidence="3">
    <location>
        <begin position="6"/>
        <end position="104"/>
    </location>
</feature>
<evidence type="ECO:0000256" key="3">
    <source>
        <dbReference type="PROSITE-ProRule" id="PRU01091"/>
    </source>
</evidence>
<accession>A0A7Y9TG66</accession>
<dbReference type="PANTHER" id="PTHR36842">
    <property type="entry name" value="PROTEIN TOLB HOMOLOG"/>
    <property type="match status" value="1"/>
</dbReference>
<dbReference type="Proteomes" id="UP000589520">
    <property type="component" value="Unassembled WGS sequence"/>
</dbReference>
<dbReference type="Pfam" id="PF07676">
    <property type="entry name" value="PD40"/>
    <property type="match status" value="3"/>
</dbReference>
<dbReference type="RefSeq" id="WP_246301800.1">
    <property type="nucleotide sequence ID" value="NZ_JACCCW010000002.1"/>
</dbReference>
<dbReference type="SUPFAM" id="SSF46894">
    <property type="entry name" value="C-terminal effector domain of the bipartite response regulators"/>
    <property type="match status" value="1"/>
</dbReference>
<evidence type="ECO:0000313" key="5">
    <source>
        <dbReference type="EMBL" id="NYF79571.1"/>
    </source>
</evidence>
<dbReference type="GO" id="GO:0000160">
    <property type="term" value="P:phosphorelay signal transduction system"/>
    <property type="evidence" value="ECO:0007669"/>
    <property type="project" value="InterPro"/>
</dbReference>
<sequence length="731" mass="82065">MPHIANGLIKFEKYEIDRARWQLSWRDEPLQLNRKTFDLLLYLIDHRERVVGKEELLQALWPEQFIEESNLTQHIFLLRKALSRHESGAKIIETVPGRGYRFGVRVEEEQPIQSLLVIEARESITRVTIEEETDAPDAYSGPLLDTSLLPVPVAGRVRRSSFWLVGASITVSFLAVVLLLRQPRPRIVDAVRLTNDGIAKHLIGYTEGIVTDGTRLIFMEKQDNQSMLAEVPIAGGEVHSRPAPFPDAAIADYSSVNHTLLIGSTLRTDDERPILAEALPSSQPLQVGELTGHNASWSPDARSIAVTKGRFLYIADADGSNERRLVSASGVVYSPRWSPDGRVLSFSENVGSNENRLWEVDATGANLHRLLIGNANEDQVCCGTWSADGRNFFYVVHGLVSSSIWVLPRRQKYSFFQEPKPTQLTVGLSDLWQAPLPSADGRALWAVGSHLRGELMTVNATTRQLQPFLGGVSAEGVSFSPDRSWIVYTAYPEGTLWRSRPDGSEKRQLSKSPLVARFPQWSPDGCTIAFMASQPGSPWRIYLVPADGGKAYPILEESATEGVPNWSPDGKQISFGRLLDFGSERDPNLTIEFYDLDSHSHKTLHGSEGMWTPRWSPDGRFLSAVTQDNRTLRLYDMQTQQWTDLASVGVNDVIWSRDSRYLYFDTFFGGDPTLYRIPMDDRKLERWADLRGFPRGGFFGPWLGITPDGSPLLLKDTSIEEIYRLNLEISN</sequence>
<name>A0A7Y9TG66_9BACT</name>
<keyword evidence="2 3" id="KW-0238">DNA-binding</keyword>
<evidence type="ECO:0000256" key="2">
    <source>
        <dbReference type="ARBA" id="ARBA00023125"/>
    </source>
</evidence>
<dbReference type="GO" id="GO:0006355">
    <property type="term" value="P:regulation of DNA-templated transcription"/>
    <property type="evidence" value="ECO:0007669"/>
    <property type="project" value="InterPro"/>
</dbReference>